<organism evidence="2 3">
    <name type="scientific">Euroglyphus maynei</name>
    <name type="common">Mayne's house dust mite</name>
    <dbReference type="NCBI Taxonomy" id="6958"/>
    <lineage>
        <taxon>Eukaryota</taxon>
        <taxon>Metazoa</taxon>
        <taxon>Ecdysozoa</taxon>
        <taxon>Arthropoda</taxon>
        <taxon>Chelicerata</taxon>
        <taxon>Arachnida</taxon>
        <taxon>Acari</taxon>
        <taxon>Acariformes</taxon>
        <taxon>Sarcoptiformes</taxon>
        <taxon>Astigmata</taxon>
        <taxon>Psoroptidia</taxon>
        <taxon>Analgoidea</taxon>
        <taxon>Pyroglyphidae</taxon>
        <taxon>Pyroglyphinae</taxon>
        <taxon>Euroglyphus</taxon>
    </lineage>
</organism>
<dbReference type="PANTHER" id="PTHR46108:SF4">
    <property type="entry name" value="BLUE CHEESE"/>
    <property type="match status" value="1"/>
</dbReference>
<evidence type="ECO:0000313" key="3">
    <source>
        <dbReference type="Proteomes" id="UP000194236"/>
    </source>
</evidence>
<sequence length="104" mass="12375">MILQQIQRIYMDDRANYFLLESQNTLSSFADRLEEKDETIQSIYYSILEYIVIELNYVPCKELITIGMILKKQQTFPSKTSLLSLRTLNSLLKLNQIFKEVFRE</sequence>
<dbReference type="InterPro" id="IPR051944">
    <property type="entry name" value="BEACH_domain_protein"/>
</dbReference>
<dbReference type="Proteomes" id="UP000194236">
    <property type="component" value="Unassembled WGS sequence"/>
</dbReference>
<evidence type="ECO:0000256" key="1">
    <source>
        <dbReference type="ARBA" id="ARBA00022574"/>
    </source>
</evidence>
<comment type="caution">
    <text evidence="2">The sequence shown here is derived from an EMBL/GenBank/DDBJ whole genome shotgun (WGS) entry which is preliminary data.</text>
</comment>
<protein>
    <submittedName>
        <fullName evidence="2">Uncharacterized protein</fullName>
    </submittedName>
</protein>
<proteinExistence type="predicted"/>
<dbReference type="EMBL" id="MUJZ01017909">
    <property type="protein sequence ID" value="OTF80516.1"/>
    <property type="molecule type" value="Genomic_DNA"/>
</dbReference>
<reference evidence="2 3" key="1">
    <citation type="submission" date="2017-03" db="EMBL/GenBank/DDBJ databases">
        <title>Genome Survey of Euroglyphus maynei.</title>
        <authorList>
            <person name="Arlian L.G."/>
            <person name="Morgan M.S."/>
            <person name="Rider S.D."/>
        </authorList>
    </citation>
    <scope>NUCLEOTIDE SEQUENCE [LARGE SCALE GENOMIC DNA]</scope>
    <source>
        <strain evidence="2">Arlian Lab</strain>
        <tissue evidence="2">Whole body</tissue>
    </source>
</reference>
<gene>
    <name evidence="2" type="ORF">BLA29_011320</name>
</gene>
<dbReference type="PANTHER" id="PTHR46108">
    <property type="entry name" value="BLUE CHEESE"/>
    <property type="match status" value="1"/>
</dbReference>
<evidence type="ECO:0000313" key="2">
    <source>
        <dbReference type="EMBL" id="OTF80516.1"/>
    </source>
</evidence>
<feature type="non-terminal residue" evidence="2">
    <location>
        <position position="104"/>
    </location>
</feature>
<accession>A0A1Y3BLQ4</accession>
<keyword evidence="1" id="KW-0853">WD repeat</keyword>
<name>A0A1Y3BLQ4_EURMA</name>
<keyword evidence="3" id="KW-1185">Reference proteome</keyword>
<dbReference type="OrthoDB" id="6428150at2759"/>
<dbReference type="AlphaFoldDB" id="A0A1Y3BLQ4"/>